<organism evidence="1 2">
    <name type="scientific">Algoriphagus antarcticus</name>
    <dbReference type="NCBI Taxonomy" id="238540"/>
    <lineage>
        <taxon>Bacteria</taxon>
        <taxon>Pseudomonadati</taxon>
        <taxon>Bacteroidota</taxon>
        <taxon>Cytophagia</taxon>
        <taxon>Cytophagales</taxon>
        <taxon>Cyclobacteriaceae</taxon>
        <taxon>Algoriphagus</taxon>
    </lineage>
</organism>
<gene>
    <name evidence="1" type="ORF">C8N25_12033</name>
</gene>
<dbReference type="AlphaFoldDB" id="A0A3E0DJF3"/>
<evidence type="ECO:0000313" key="2">
    <source>
        <dbReference type="Proteomes" id="UP000256405"/>
    </source>
</evidence>
<comment type="caution">
    <text evidence="1">The sequence shown here is derived from an EMBL/GenBank/DDBJ whole genome shotgun (WGS) entry which is preliminary data.</text>
</comment>
<dbReference type="EMBL" id="QUNF01000020">
    <property type="protein sequence ID" value="REG82745.1"/>
    <property type="molecule type" value="Genomic_DNA"/>
</dbReference>
<protein>
    <submittedName>
        <fullName evidence="1">Uncharacterized protein</fullName>
    </submittedName>
</protein>
<sequence length="73" mass="8662">MEKIILAVPEDKIDRLKKALYELKIDYTQEKFRVEVNSYKAELLKVSTWSEEDITEIQRSLRSTQLSESERKA</sequence>
<dbReference type="RefSeq" id="WP_086542511.1">
    <property type="nucleotide sequence ID" value="NZ_MSSW01000049.1"/>
</dbReference>
<evidence type="ECO:0000313" key="1">
    <source>
        <dbReference type="EMBL" id="REG82745.1"/>
    </source>
</evidence>
<accession>A0A3E0DJF3</accession>
<reference evidence="1 2" key="1">
    <citation type="submission" date="2018-08" db="EMBL/GenBank/DDBJ databases">
        <title>Genomic Encyclopedia of Archaeal and Bacterial Type Strains, Phase II (KMG-II): from individual species to whole genera.</title>
        <authorList>
            <person name="Goeker M."/>
        </authorList>
    </citation>
    <scope>NUCLEOTIDE SEQUENCE [LARGE SCALE GENOMIC DNA]</scope>
    <source>
        <strain evidence="1 2">DSM 15986</strain>
    </source>
</reference>
<dbReference type="Proteomes" id="UP000256405">
    <property type="component" value="Unassembled WGS sequence"/>
</dbReference>
<name>A0A3E0DJF3_9BACT</name>
<keyword evidence="2" id="KW-1185">Reference proteome</keyword>
<proteinExistence type="predicted"/>